<dbReference type="PROSITE" id="PS00455">
    <property type="entry name" value="AMP_BINDING"/>
    <property type="match status" value="1"/>
</dbReference>
<dbReference type="PANTHER" id="PTHR43272">
    <property type="entry name" value="LONG-CHAIN-FATTY-ACID--COA LIGASE"/>
    <property type="match status" value="1"/>
</dbReference>
<dbReference type="Pfam" id="PF23562">
    <property type="entry name" value="AMP-binding_C_3"/>
    <property type="match status" value="1"/>
</dbReference>
<dbReference type="Gene3D" id="3.30.300.30">
    <property type="match status" value="1"/>
</dbReference>
<sequence>MKCYFCAILNQMCKNRMEQEHQFIDYIEQSIIKNWDKDALTDYKGITLQYKDVARKIAKFHIVLESAGIQPGDKIAVCGRNSAHWGVTFLATITYGAVIVPILHEFKADNIHNIVNHSEAKLLFVGDQAWENLNEDAMPLLEGIASLTDFTALVSRNEKLTYAFEHRNAIYGQRYPKNFRPEHICYRKDRPEELAIINYTSGTTGYSKGVMLPYRSIWSNVAYCFEMLPVKAGDHIVSMLPMGHVFGMVYDFLYGFSAGAHIYFLTRMPSPKIIAQSFAEIKPRVISCVPLIVEKIIKKDILPRVDSKIGKLLLKVPIVNDKIKSLARQAAMEIFGGNFDEIIIGGAPFNAEVEAFLKKIGFPYTLAYGMTECGPIICSSRWETLKLASCGKATTRMEVRIDSPDPKTHAGEIVCRGMNMMLGYYKNPEATAQIIDANGWLHTGDLGTIDDEGYVTVRGRSKNLLLTSSGQNIYPEEIESKLNNMPYVAESLIVLQHDKLVALIYPDFDDAFAHGLQQTDIIKVMEANRIELNQQLPNYSQISKVKIHFEEFEKTAKKSIKRFMYQEAKG</sequence>
<protein>
    <submittedName>
        <fullName evidence="5">Long-chain-fatty-acid--CoA ligase</fullName>
        <ecNumber evidence="5">6.2.1.3</ecNumber>
    </submittedName>
</protein>
<gene>
    <name evidence="5" type="ORF">ERS852557_01847</name>
</gene>
<name>A0A174RJI3_BACT4</name>
<dbReference type="InterPro" id="IPR042099">
    <property type="entry name" value="ANL_N_sf"/>
</dbReference>
<dbReference type="SUPFAM" id="SSF56801">
    <property type="entry name" value="Acetyl-CoA synthetase-like"/>
    <property type="match status" value="1"/>
</dbReference>
<dbReference type="CDD" id="cd05914">
    <property type="entry name" value="LC_FACL_like"/>
    <property type="match status" value="1"/>
</dbReference>
<dbReference type="InterPro" id="IPR000873">
    <property type="entry name" value="AMP-dep_synth/lig_dom"/>
</dbReference>
<dbReference type="GO" id="GO:0016020">
    <property type="term" value="C:membrane"/>
    <property type="evidence" value="ECO:0007669"/>
    <property type="project" value="TreeGrafter"/>
</dbReference>
<feature type="domain" description="AMP-dependent synthetase/ligase" evidence="4">
    <location>
        <begin position="33"/>
        <end position="425"/>
    </location>
</feature>
<accession>A0A174RJI3</accession>
<keyword evidence="2" id="KW-0067">ATP-binding</keyword>
<dbReference type="GO" id="GO:0005524">
    <property type="term" value="F:ATP binding"/>
    <property type="evidence" value="ECO:0007669"/>
    <property type="project" value="UniProtKB-KW"/>
</dbReference>
<evidence type="ECO:0000256" key="3">
    <source>
        <dbReference type="ARBA" id="ARBA00024484"/>
    </source>
</evidence>
<evidence type="ECO:0000313" key="5">
    <source>
        <dbReference type="EMBL" id="CUP83508.1"/>
    </source>
</evidence>
<dbReference type="EMBL" id="CZBI01000002">
    <property type="protein sequence ID" value="CUP83508.1"/>
    <property type="molecule type" value="Genomic_DNA"/>
</dbReference>
<evidence type="ECO:0000256" key="2">
    <source>
        <dbReference type="ARBA" id="ARBA00022840"/>
    </source>
</evidence>
<dbReference type="Gene3D" id="3.40.50.12780">
    <property type="entry name" value="N-terminal domain of ligase-like"/>
    <property type="match status" value="1"/>
</dbReference>
<evidence type="ECO:0000313" key="6">
    <source>
        <dbReference type="Proteomes" id="UP000095541"/>
    </source>
</evidence>
<evidence type="ECO:0000256" key="1">
    <source>
        <dbReference type="ARBA" id="ARBA00022741"/>
    </source>
</evidence>
<dbReference type="Proteomes" id="UP000095541">
    <property type="component" value="Unassembled WGS sequence"/>
</dbReference>
<organism evidence="5 6">
    <name type="scientific">Bacteroides thetaiotaomicron</name>
    <dbReference type="NCBI Taxonomy" id="818"/>
    <lineage>
        <taxon>Bacteria</taxon>
        <taxon>Pseudomonadati</taxon>
        <taxon>Bacteroidota</taxon>
        <taxon>Bacteroidia</taxon>
        <taxon>Bacteroidales</taxon>
        <taxon>Bacteroidaceae</taxon>
        <taxon>Bacteroides</taxon>
    </lineage>
</organism>
<comment type="catalytic activity">
    <reaction evidence="3">
        <text>a long-chain fatty acid + ATP + CoA = a long-chain fatty acyl-CoA + AMP + diphosphate</text>
        <dbReference type="Rhea" id="RHEA:15421"/>
        <dbReference type="ChEBI" id="CHEBI:30616"/>
        <dbReference type="ChEBI" id="CHEBI:33019"/>
        <dbReference type="ChEBI" id="CHEBI:57287"/>
        <dbReference type="ChEBI" id="CHEBI:57560"/>
        <dbReference type="ChEBI" id="CHEBI:83139"/>
        <dbReference type="ChEBI" id="CHEBI:456215"/>
        <dbReference type="EC" id="6.2.1.3"/>
    </reaction>
    <physiologicalReaction direction="left-to-right" evidence="3">
        <dbReference type="Rhea" id="RHEA:15422"/>
    </physiologicalReaction>
</comment>
<proteinExistence type="predicted"/>
<dbReference type="AlphaFoldDB" id="A0A174RJI3"/>
<dbReference type="GO" id="GO:0004467">
    <property type="term" value="F:long-chain fatty acid-CoA ligase activity"/>
    <property type="evidence" value="ECO:0007669"/>
    <property type="project" value="UniProtKB-EC"/>
</dbReference>
<keyword evidence="5" id="KW-0436">Ligase</keyword>
<reference evidence="5 6" key="1">
    <citation type="submission" date="2015-09" db="EMBL/GenBank/DDBJ databases">
        <authorList>
            <consortium name="Pathogen Informatics"/>
        </authorList>
    </citation>
    <scope>NUCLEOTIDE SEQUENCE [LARGE SCALE GENOMIC DNA]</scope>
    <source>
        <strain evidence="5 6">2789STDY5834945</strain>
    </source>
</reference>
<dbReference type="Pfam" id="PF00501">
    <property type="entry name" value="AMP-binding"/>
    <property type="match status" value="1"/>
</dbReference>
<dbReference type="PANTHER" id="PTHR43272:SF33">
    <property type="entry name" value="AMP-BINDING DOMAIN-CONTAINING PROTEIN-RELATED"/>
    <property type="match status" value="1"/>
</dbReference>
<evidence type="ECO:0000259" key="4">
    <source>
        <dbReference type="Pfam" id="PF00501"/>
    </source>
</evidence>
<dbReference type="EC" id="6.2.1.3" evidence="5"/>
<dbReference type="InterPro" id="IPR045851">
    <property type="entry name" value="AMP-bd_C_sf"/>
</dbReference>
<dbReference type="InterPro" id="IPR020845">
    <property type="entry name" value="AMP-binding_CS"/>
</dbReference>
<keyword evidence="1" id="KW-0547">Nucleotide-binding</keyword>